<evidence type="ECO:0000313" key="1">
    <source>
        <dbReference type="EMBL" id="KAK7547086.1"/>
    </source>
</evidence>
<dbReference type="Proteomes" id="UP001365128">
    <property type="component" value="Unassembled WGS sequence"/>
</dbReference>
<comment type="caution">
    <text evidence="1">The sequence shown here is derived from an EMBL/GenBank/DDBJ whole genome shotgun (WGS) entry which is preliminary data.</text>
</comment>
<gene>
    <name evidence="1" type="ORF">IWX46DRAFT_69069</name>
</gene>
<evidence type="ECO:0000313" key="2">
    <source>
        <dbReference type="Proteomes" id="UP001365128"/>
    </source>
</evidence>
<dbReference type="EMBL" id="JBBPDW010000013">
    <property type="protein sequence ID" value="KAK7547086.1"/>
    <property type="molecule type" value="Genomic_DNA"/>
</dbReference>
<accession>A0ABR1MEH4</accession>
<proteinExistence type="predicted"/>
<evidence type="ECO:0008006" key="3">
    <source>
        <dbReference type="Google" id="ProtNLM"/>
    </source>
</evidence>
<protein>
    <recommendedName>
        <fullName evidence="3">Secreted protein</fullName>
    </recommendedName>
</protein>
<sequence length="83" mass="9630">MGVGFVFLFCSFFFFFFPPLRFSLSLLVHPADVASQDHYDVSYFPLLNFDAQSTRRSTWLAGWLITYGKWNCWDGQSKVATDD</sequence>
<organism evidence="1 2">
    <name type="scientific">Phyllosticta citricarpa</name>
    <dbReference type="NCBI Taxonomy" id="55181"/>
    <lineage>
        <taxon>Eukaryota</taxon>
        <taxon>Fungi</taxon>
        <taxon>Dikarya</taxon>
        <taxon>Ascomycota</taxon>
        <taxon>Pezizomycotina</taxon>
        <taxon>Dothideomycetes</taxon>
        <taxon>Dothideomycetes incertae sedis</taxon>
        <taxon>Botryosphaeriales</taxon>
        <taxon>Phyllostictaceae</taxon>
        <taxon>Phyllosticta</taxon>
    </lineage>
</organism>
<keyword evidence="2" id="KW-1185">Reference proteome</keyword>
<reference evidence="1 2" key="1">
    <citation type="submission" date="2024-04" db="EMBL/GenBank/DDBJ databases">
        <title>Phyllosticta paracitricarpa is synonymous to the EU quarantine fungus P. citricarpa based on phylogenomic analyses.</title>
        <authorList>
            <consortium name="Lawrence Berkeley National Laboratory"/>
            <person name="Van Ingen-Buijs V.A."/>
            <person name="Van Westerhoven A.C."/>
            <person name="Haridas S."/>
            <person name="Skiadas P."/>
            <person name="Martin F."/>
            <person name="Groenewald J.Z."/>
            <person name="Crous P.W."/>
            <person name="Seidl M.F."/>
        </authorList>
    </citation>
    <scope>NUCLEOTIDE SEQUENCE [LARGE SCALE GENOMIC DNA]</scope>
    <source>
        <strain evidence="1 2">CBS 122670</strain>
    </source>
</reference>
<name>A0ABR1MEH4_9PEZI</name>